<dbReference type="PROSITE" id="PS50885">
    <property type="entry name" value="HAMP"/>
    <property type="match status" value="1"/>
</dbReference>
<dbReference type="CDD" id="cd11386">
    <property type="entry name" value="MCP_signal"/>
    <property type="match status" value="1"/>
</dbReference>
<organism evidence="10">
    <name type="scientific">hydrothermal vent metagenome</name>
    <dbReference type="NCBI Taxonomy" id="652676"/>
    <lineage>
        <taxon>unclassified sequences</taxon>
        <taxon>metagenomes</taxon>
        <taxon>ecological metagenomes</taxon>
    </lineage>
</organism>
<dbReference type="PROSITE" id="PS50111">
    <property type="entry name" value="CHEMOTAXIS_TRANSDUC_2"/>
    <property type="match status" value="1"/>
</dbReference>
<dbReference type="Pfam" id="PF00672">
    <property type="entry name" value="HAMP"/>
    <property type="match status" value="1"/>
</dbReference>
<keyword evidence="2 7" id="KW-0812">Transmembrane</keyword>
<dbReference type="PANTHER" id="PTHR32089">
    <property type="entry name" value="METHYL-ACCEPTING CHEMOTAXIS PROTEIN MCPB"/>
    <property type="match status" value="1"/>
</dbReference>
<dbReference type="FunFam" id="1.10.287.950:FF:000001">
    <property type="entry name" value="Methyl-accepting chemotaxis sensory transducer"/>
    <property type="match status" value="1"/>
</dbReference>
<evidence type="ECO:0000259" key="9">
    <source>
        <dbReference type="PROSITE" id="PS50885"/>
    </source>
</evidence>
<keyword evidence="3 7" id="KW-1133">Transmembrane helix</keyword>
<protein>
    <submittedName>
        <fullName evidence="10">Methyl-accepting chemotaxis sensor/transducer protein</fullName>
    </submittedName>
</protein>
<dbReference type="Pfam" id="PF00015">
    <property type="entry name" value="MCPsignal"/>
    <property type="match status" value="1"/>
</dbReference>
<evidence type="ECO:0000259" key="8">
    <source>
        <dbReference type="PROSITE" id="PS50111"/>
    </source>
</evidence>
<dbReference type="PANTHER" id="PTHR32089:SF119">
    <property type="entry name" value="METHYL-ACCEPTING CHEMOTAXIS PROTEIN CTPL"/>
    <property type="match status" value="1"/>
</dbReference>
<dbReference type="InterPro" id="IPR004089">
    <property type="entry name" value="MCPsignal_dom"/>
</dbReference>
<evidence type="ECO:0000256" key="2">
    <source>
        <dbReference type="ARBA" id="ARBA00022692"/>
    </source>
</evidence>
<name>A0A3B1BCN4_9ZZZZ</name>
<feature type="domain" description="Methyl-accepting transducer" evidence="8">
    <location>
        <begin position="409"/>
        <end position="645"/>
    </location>
</feature>
<accession>A0A3B1BCN4</accession>
<evidence type="ECO:0000313" key="10">
    <source>
        <dbReference type="EMBL" id="VAX09753.1"/>
    </source>
</evidence>
<feature type="domain" description="HAMP" evidence="9">
    <location>
        <begin position="350"/>
        <end position="404"/>
    </location>
</feature>
<evidence type="ECO:0000256" key="1">
    <source>
        <dbReference type="ARBA" id="ARBA00004141"/>
    </source>
</evidence>
<sequence>MSSTQSSIFGIFSRFKISHKLWFSFAGLALLLLVVSLTALYSLFDARTKITEVTEVAQPTVIFSMKLAETLDGANAALGFYLLSKSEHDKAEYLRLLALLPQQLEQIQLMPNVQQDVEMLERVQVINKGIERYRSYQTQMLELAISFNKNQPGIGFSAGKMEPVATEIQQNLSQMILSEGEEDLTEERRTLLLELAELRQIWMNIVNVNRAFIAFRGKVNITNIELYRGGFKKAFSKIQAYGDLLNFEQEEAVAVIDEKIKVYFKLQDTLIKIHSSNKWRMDAYLIASEISPLVDTIKKDLIWIVQHQWTISETMADSLLSQVTIMSKLIGGLLMLGMIIGFGGGSLLTTSISRALNATADAMTDIAHGEGDMTRRMKVRGDDELAQLSTGFNSFVEKIQNTILRVSTSTSTLRTAADRMMVISDETMKGVEIQRNEIEDMVNAMSAMTITVDNVNQHTESAAEIASRTDEQSRDGRTVLATTISSIENLASGVEQAADVIQRLEGDSENIGSVLEVISGIAEQTNLLALNAAIEAARAGDQGRGFAVVADEVRNLAARTQSSTEEIRQMIEKLQRGSREAVTAMESGRKLARESVEQAGLAGTALDAITSAVDEITAMNRQITDAAQQQRTVTGEINENIININQVAENTSSQTVELANASTELNQVAVELQKLVGRFKV</sequence>
<evidence type="ECO:0000256" key="3">
    <source>
        <dbReference type="ARBA" id="ARBA00022989"/>
    </source>
</evidence>
<dbReference type="CDD" id="cd06225">
    <property type="entry name" value="HAMP"/>
    <property type="match status" value="1"/>
</dbReference>
<comment type="similarity">
    <text evidence="6">Belongs to the methyl-accepting chemotaxis (MCP) protein family.</text>
</comment>
<dbReference type="GO" id="GO:0016020">
    <property type="term" value="C:membrane"/>
    <property type="evidence" value="ECO:0007669"/>
    <property type="project" value="UniProtKB-SubCell"/>
</dbReference>
<evidence type="ECO:0000256" key="5">
    <source>
        <dbReference type="ARBA" id="ARBA00023224"/>
    </source>
</evidence>
<reference evidence="10" key="1">
    <citation type="submission" date="2018-06" db="EMBL/GenBank/DDBJ databases">
        <authorList>
            <person name="Zhirakovskaya E."/>
        </authorList>
    </citation>
    <scope>NUCLEOTIDE SEQUENCE</scope>
</reference>
<dbReference type="AlphaFoldDB" id="A0A3B1BCN4"/>
<dbReference type="GO" id="GO:0007165">
    <property type="term" value="P:signal transduction"/>
    <property type="evidence" value="ECO:0007669"/>
    <property type="project" value="UniProtKB-KW"/>
</dbReference>
<dbReference type="SMART" id="SM00283">
    <property type="entry name" value="MA"/>
    <property type="match status" value="1"/>
</dbReference>
<dbReference type="SMART" id="SM00304">
    <property type="entry name" value="HAMP"/>
    <property type="match status" value="1"/>
</dbReference>
<dbReference type="Gene3D" id="1.10.287.950">
    <property type="entry name" value="Methyl-accepting chemotaxis protein"/>
    <property type="match status" value="1"/>
</dbReference>
<feature type="transmembrane region" description="Helical" evidence="7">
    <location>
        <begin position="21"/>
        <end position="44"/>
    </location>
</feature>
<gene>
    <name evidence="10" type="ORF">MNBD_GAMMA25-1254</name>
</gene>
<proteinExistence type="inferred from homology"/>
<keyword evidence="5" id="KW-0807">Transducer</keyword>
<evidence type="ECO:0000256" key="7">
    <source>
        <dbReference type="SAM" id="Phobius"/>
    </source>
</evidence>
<evidence type="ECO:0000256" key="6">
    <source>
        <dbReference type="ARBA" id="ARBA00029447"/>
    </source>
</evidence>
<dbReference type="EMBL" id="UOFY01000042">
    <property type="protein sequence ID" value="VAX09753.1"/>
    <property type="molecule type" value="Genomic_DNA"/>
</dbReference>
<dbReference type="InterPro" id="IPR003660">
    <property type="entry name" value="HAMP_dom"/>
</dbReference>
<comment type="subcellular location">
    <subcellularLocation>
        <location evidence="1">Membrane</location>
        <topology evidence="1">Multi-pass membrane protein</topology>
    </subcellularLocation>
</comment>
<keyword evidence="4 7" id="KW-0472">Membrane</keyword>
<evidence type="ECO:0000256" key="4">
    <source>
        <dbReference type="ARBA" id="ARBA00023136"/>
    </source>
</evidence>
<dbReference type="SUPFAM" id="SSF58104">
    <property type="entry name" value="Methyl-accepting chemotaxis protein (MCP) signaling domain"/>
    <property type="match status" value="1"/>
</dbReference>